<evidence type="ECO:0000313" key="3">
    <source>
        <dbReference type="EMBL" id="CAE0589811.1"/>
    </source>
</evidence>
<dbReference type="SUPFAM" id="SSF52540">
    <property type="entry name" value="P-loop containing nucleoside triphosphate hydrolases"/>
    <property type="match status" value="1"/>
</dbReference>
<accession>A0A6V2X3P8</accession>
<dbReference type="EMBL" id="HBIR01053480">
    <property type="protein sequence ID" value="CAE0589807.1"/>
    <property type="molecule type" value="Transcribed_RNA"/>
</dbReference>
<reference evidence="3" key="1">
    <citation type="submission" date="2021-01" db="EMBL/GenBank/DDBJ databases">
        <authorList>
            <person name="Corre E."/>
            <person name="Pelletier E."/>
            <person name="Niang G."/>
            <person name="Scheremetjew M."/>
            <person name="Finn R."/>
            <person name="Kale V."/>
            <person name="Holt S."/>
            <person name="Cochrane G."/>
            <person name="Meng A."/>
            <person name="Brown T."/>
            <person name="Cohen L."/>
        </authorList>
    </citation>
    <scope>NUCLEOTIDE SEQUENCE</scope>
    <source>
        <strain evidence="3">379</strain>
    </source>
</reference>
<protein>
    <recommendedName>
        <fullName evidence="1">G domain-containing protein</fullName>
    </recommendedName>
</protein>
<name>A0A6V2X3P8_EMIHU</name>
<organism evidence="3">
    <name type="scientific">Emiliania huxleyi</name>
    <name type="common">Coccolithophore</name>
    <name type="synonym">Pontosphaera huxleyi</name>
    <dbReference type="NCBI Taxonomy" id="2903"/>
    <lineage>
        <taxon>Eukaryota</taxon>
        <taxon>Haptista</taxon>
        <taxon>Haptophyta</taxon>
        <taxon>Prymnesiophyceae</taxon>
        <taxon>Isochrysidales</taxon>
        <taxon>Noelaerhabdaceae</taxon>
        <taxon>Emiliania</taxon>
    </lineage>
</organism>
<proteinExistence type="predicted"/>
<gene>
    <name evidence="2" type="ORF">EHUX00137_LOCUS41678</name>
    <name evidence="3" type="ORF">EHUX00137_LOCUS41681</name>
</gene>
<dbReference type="GO" id="GO:0005525">
    <property type="term" value="F:GTP binding"/>
    <property type="evidence" value="ECO:0007669"/>
    <property type="project" value="InterPro"/>
</dbReference>
<evidence type="ECO:0000313" key="2">
    <source>
        <dbReference type="EMBL" id="CAE0589807.1"/>
    </source>
</evidence>
<dbReference type="InterPro" id="IPR027417">
    <property type="entry name" value="P-loop_NTPase"/>
</dbReference>
<dbReference type="EMBL" id="HBIR01053483">
    <property type="protein sequence ID" value="CAE0589811.1"/>
    <property type="molecule type" value="Transcribed_RNA"/>
</dbReference>
<evidence type="ECO:0000259" key="1">
    <source>
        <dbReference type="Pfam" id="PF01926"/>
    </source>
</evidence>
<dbReference type="Pfam" id="PF01926">
    <property type="entry name" value="MMR_HSR1"/>
    <property type="match status" value="1"/>
</dbReference>
<dbReference type="CDD" id="cd00882">
    <property type="entry name" value="Ras_like_GTPase"/>
    <property type="match status" value="1"/>
</dbReference>
<dbReference type="AlphaFoldDB" id="A0A6V2X3P8"/>
<dbReference type="InterPro" id="IPR006073">
    <property type="entry name" value="GTP-bd"/>
</dbReference>
<feature type="domain" description="G" evidence="1">
    <location>
        <begin position="238"/>
        <end position="320"/>
    </location>
</feature>
<dbReference type="Gene3D" id="3.40.50.300">
    <property type="entry name" value="P-loop containing nucleotide triphosphate hydrolases"/>
    <property type="match status" value="1"/>
</dbReference>
<dbReference type="Gene3D" id="3.90.1720.10">
    <property type="entry name" value="endopeptidase domain like (from Nostoc punctiforme)"/>
    <property type="match status" value="1"/>
</dbReference>
<sequence>MAFFAPIGAAAAFVSGTAYVVASRIAANHPLVRAERKCWAKDHALEVDQAKLAALHALVAEHFKLGSQLELCFWLLSAAGLEYEHWFVKCGDWIIEFGSGQGLAGGVWHNSVDVHRNPRRGFIAKEHATITAEMIERMKRVVGATAYSLLLRNCEHIANYIFEGRWLSMQSLAEGSIGKRLLEFVMEKEHRALRNLMPTELRVDTVADGGPVYAGLTPRVKYANTPGLLDLNDSEAYNVVVFGPTGAGKSTLINVILNQNVAEANDDPDSVTKNMTFYTGEGYVNQCTRGKVSKVKKRIHIIDSIGFCDSHLDAEEVHRLIKEHRSSATRQSFTR</sequence>